<gene>
    <name evidence="7" type="ORF">SASPL_119565</name>
</gene>
<dbReference type="InterPro" id="IPR011547">
    <property type="entry name" value="SLC26A/SulP_dom"/>
</dbReference>
<comment type="subcellular location">
    <subcellularLocation>
        <location evidence="1">Membrane</location>
        <topology evidence="1">Multi-pass membrane protein</topology>
    </subcellularLocation>
</comment>
<keyword evidence="5" id="KW-0732">Signal</keyword>
<protein>
    <recommendedName>
        <fullName evidence="6">SLC26A/SulP transporter domain-containing protein</fullName>
    </recommendedName>
</protein>
<evidence type="ECO:0000259" key="6">
    <source>
        <dbReference type="Pfam" id="PF00916"/>
    </source>
</evidence>
<dbReference type="Pfam" id="PF00916">
    <property type="entry name" value="Sulfate_transp"/>
    <property type="match status" value="1"/>
</dbReference>
<evidence type="ECO:0000313" key="8">
    <source>
        <dbReference type="Proteomes" id="UP000298416"/>
    </source>
</evidence>
<dbReference type="EMBL" id="PNBA02000007">
    <property type="protein sequence ID" value="KAG6417407.1"/>
    <property type="molecule type" value="Genomic_DNA"/>
</dbReference>
<dbReference type="GO" id="GO:0016020">
    <property type="term" value="C:membrane"/>
    <property type="evidence" value="ECO:0007669"/>
    <property type="project" value="UniProtKB-SubCell"/>
</dbReference>
<comment type="caution">
    <text evidence="7">The sequence shown here is derived from an EMBL/GenBank/DDBJ whole genome shotgun (WGS) entry which is preliminary data.</text>
</comment>
<keyword evidence="3" id="KW-1133">Transmembrane helix</keyword>
<keyword evidence="8" id="KW-1185">Reference proteome</keyword>
<evidence type="ECO:0000313" key="7">
    <source>
        <dbReference type="EMBL" id="KAG6417407.1"/>
    </source>
</evidence>
<evidence type="ECO:0000256" key="3">
    <source>
        <dbReference type="ARBA" id="ARBA00022989"/>
    </source>
</evidence>
<dbReference type="Proteomes" id="UP000298416">
    <property type="component" value="Unassembled WGS sequence"/>
</dbReference>
<sequence>MKLVLDFFFFLISFFFPVVTALPSLPPSSLESLSLYLASSGNCWDSHATIVGFMGERPSLSAYNSSRVFSGKKKKKKKKKKSVVLSTFFVFITHAEDRGVEIVRHIEKGINPPSLDRIFFSGTYLAKGFKIGAVTGLVALTVSKHKSQSHHHRHKLIEFG</sequence>
<keyword evidence="4" id="KW-0472">Membrane</keyword>
<keyword evidence="2" id="KW-0812">Transmembrane</keyword>
<evidence type="ECO:0000256" key="5">
    <source>
        <dbReference type="SAM" id="SignalP"/>
    </source>
</evidence>
<accession>A0A8X8ZT89</accession>
<feature type="chain" id="PRO_5036458935" description="SLC26A/SulP transporter domain-containing protein" evidence="5">
    <location>
        <begin position="22"/>
        <end position="160"/>
    </location>
</feature>
<feature type="signal peptide" evidence="5">
    <location>
        <begin position="1"/>
        <end position="21"/>
    </location>
</feature>
<reference evidence="7" key="1">
    <citation type="submission" date="2018-01" db="EMBL/GenBank/DDBJ databases">
        <authorList>
            <person name="Mao J.F."/>
        </authorList>
    </citation>
    <scope>NUCLEOTIDE SEQUENCE</scope>
    <source>
        <strain evidence="7">Huo1</strain>
        <tissue evidence="7">Leaf</tissue>
    </source>
</reference>
<evidence type="ECO:0000256" key="1">
    <source>
        <dbReference type="ARBA" id="ARBA00004141"/>
    </source>
</evidence>
<feature type="domain" description="SLC26A/SulP transporter" evidence="6">
    <location>
        <begin position="82"/>
        <end position="150"/>
    </location>
</feature>
<name>A0A8X8ZT89_SALSN</name>
<proteinExistence type="predicted"/>
<evidence type="ECO:0000256" key="2">
    <source>
        <dbReference type="ARBA" id="ARBA00022692"/>
    </source>
</evidence>
<reference evidence="7" key="2">
    <citation type="submission" date="2020-08" db="EMBL/GenBank/DDBJ databases">
        <title>Plant Genome Project.</title>
        <authorList>
            <person name="Zhang R.-G."/>
        </authorList>
    </citation>
    <scope>NUCLEOTIDE SEQUENCE</scope>
    <source>
        <strain evidence="7">Huo1</strain>
        <tissue evidence="7">Leaf</tissue>
    </source>
</reference>
<organism evidence="7">
    <name type="scientific">Salvia splendens</name>
    <name type="common">Scarlet sage</name>
    <dbReference type="NCBI Taxonomy" id="180675"/>
    <lineage>
        <taxon>Eukaryota</taxon>
        <taxon>Viridiplantae</taxon>
        <taxon>Streptophyta</taxon>
        <taxon>Embryophyta</taxon>
        <taxon>Tracheophyta</taxon>
        <taxon>Spermatophyta</taxon>
        <taxon>Magnoliopsida</taxon>
        <taxon>eudicotyledons</taxon>
        <taxon>Gunneridae</taxon>
        <taxon>Pentapetalae</taxon>
        <taxon>asterids</taxon>
        <taxon>lamiids</taxon>
        <taxon>Lamiales</taxon>
        <taxon>Lamiaceae</taxon>
        <taxon>Nepetoideae</taxon>
        <taxon>Mentheae</taxon>
        <taxon>Salviinae</taxon>
        <taxon>Salvia</taxon>
        <taxon>Salvia subgen. Calosphace</taxon>
        <taxon>core Calosphace</taxon>
    </lineage>
</organism>
<dbReference type="AlphaFoldDB" id="A0A8X8ZT89"/>
<evidence type="ECO:0000256" key="4">
    <source>
        <dbReference type="ARBA" id="ARBA00023136"/>
    </source>
</evidence>